<organism evidence="2 3">
    <name type="scientific">Cymbomonas tetramitiformis</name>
    <dbReference type="NCBI Taxonomy" id="36881"/>
    <lineage>
        <taxon>Eukaryota</taxon>
        <taxon>Viridiplantae</taxon>
        <taxon>Chlorophyta</taxon>
        <taxon>Pyramimonadophyceae</taxon>
        <taxon>Pyramimonadales</taxon>
        <taxon>Pyramimonadaceae</taxon>
        <taxon>Cymbomonas</taxon>
    </lineage>
</organism>
<proteinExistence type="predicted"/>
<evidence type="ECO:0000313" key="3">
    <source>
        <dbReference type="Proteomes" id="UP001190700"/>
    </source>
</evidence>
<comment type="caution">
    <text evidence="2">The sequence shown here is derived from an EMBL/GenBank/DDBJ whole genome shotgun (WGS) entry which is preliminary data.</text>
</comment>
<sequence>MSKGKQKVFTQPSINTNLFIKEYPGDEQVALKVVINVPGQWFENAPQSEKRKEFRAEAVEFCLRRPPTGLRRPPTAPHAYDSLPRGLRQSLTAGPATASHGPPTTSHGPEACTGLGTAYKCGPKACTDPDTDYKATMPS</sequence>
<dbReference type="Proteomes" id="UP001190700">
    <property type="component" value="Unassembled WGS sequence"/>
</dbReference>
<protein>
    <submittedName>
        <fullName evidence="2">Uncharacterized protein</fullName>
    </submittedName>
</protein>
<dbReference type="EMBL" id="LGRX02002213">
    <property type="protein sequence ID" value="KAK3284648.1"/>
    <property type="molecule type" value="Genomic_DNA"/>
</dbReference>
<dbReference type="AlphaFoldDB" id="A0AAE0GV39"/>
<evidence type="ECO:0000256" key="1">
    <source>
        <dbReference type="SAM" id="MobiDB-lite"/>
    </source>
</evidence>
<feature type="region of interest" description="Disordered" evidence="1">
    <location>
        <begin position="65"/>
        <end position="139"/>
    </location>
</feature>
<reference evidence="2 3" key="1">
    <citation type="journal article" date="2015" name="Genome Biol. Evol.">
        <title>Comparative Genomics of a Bacterivorous Green Alga Reveals Evolutionary Causalities and Consequences of Phago-Mixotrophic Mode of Nutrition.</title>
        <authorList>
            <person name="Burns J.A."/>
            <person name="Paasch A."/>
            <person name="Narechania A."/>
            <person name="Kim E."/>
        </authorList>
    </citation>
    <scope>NUCLEOTIDE SEQUENCE [LARGE SCALE GENOMIC DNA]</scope>
    <source>
        <strain evidence="2 3">PLY_AMNH</strain>
    </source>
</reference>
<name>A0AAE0GV39_9CHLO</name>
<accession>A0AAE0GV39</accession>
<keyword evidence="3" id="KW-1185">Reference proteome</keyword>
<gene>
    <name evidence="2" type="ORF">CYMTET_7711</name>
</gene>
<evidence type="ECO:0000313" key="2">
    <source>
        <dbReference type="EMBL" id="KAK3284648.1"/>
    </source>
</evidence>